<dbReference type="Proteomes" id="UP000516421">
    <property type="component" value="Chromosome"/>
</dbReference>
<evidence type="ECO:0000313" key="3">
    <source>
        <dbReference type="Proteomes" id="UP000516421"/>
    </source>
</evidence>
<dbReference type="FunFam" id="1.10.287.1080:FF:000001">
    <property type="entry name" value="Nucleoside triphosphate pyrophosphohydrolase"/>
    <property type="match status" value="1"/>
</dbReference>
<sequence length="231" mass="25764">MENHEKVTQQAAQEFARLVAVMDRLRSAGGCPWDAEQTHESLVRYLIEEAYEVIEAIEAPQGVNRNLLKEELGDVLLQVVFHARIAQETPGDERFTVVDVIRGLNEKMERRHPHVFAGESSDIDDVVARWDELKKLEKPERTSVFDGIPPHLPALSLAEKTLSKADKGGVELQESKQAPMLDEVSNEEELGAFLFVAVQRARAQGLDPERALRAYTRGVIAQAEDGLSASE</sequence>
<dbReference type="AlphaFoldDB" id="A0A7H2BIL2"/>
<dbReference type="InterPro" id="IPR004518">
    <property type="entry name" value="MazG-like_dom"/>
</dbReference>
<organism evidence="2 3">
    <name type="scientific">Rothia amarae</name>
    <dbReference type="NCBI Taxonomy" id="169480"/>
    <lineage>
        <taxon>Bacteria</taxon>
        <taxon>Bacillati</taxon>
        <taxon>Actinomycetota</taxon>
        <taxon>Actinomycetes</taxon>
        <taxon>Micrococcales</taxon>
        <taxon>Micrococcaceae</taxon>
        <taxon>Rothia</taxon>
    </lineage>
</organism>
<dbReference type="GO" id="GO:0046047">
    <property type="term" value="P:TTP catabolic process"/>
    <property type="evidence" value="ECO:0007669"/>
    <property type="project" value="TreeGrafter"/>
</dbReference>
<dbReference type="Pfam" id="PF03819">
    <property type="entry name" value="MazG"/>
    <property type="match status" value="1"/>
</dbReference>
<dbReference type="GO" id="GO:0047429">
    <property type="term" value="F:nucleoside triphosphate diphosphatase activity"/>
    <property type="evidence" value="ECO:0007669"/>
    <property type="project" value="TreeGrafter"/>
</dbReference>
<dbReference type="InterPro" id="IPR011551">
    <property type="entry name" value="NTP_PyrPHydrolase_MazG"/>
</dbReference>
<name>A0A7H2BIL2_9MICC</name>
<dbReference type="CDD" id="cd11528">
    <property type="entry name" value="NTP-PPase_MazG_Nterm"/>
    <property type="match status" value="1"/>
</dbReference>
<dbReference type="NCBIfam" id="TIGR00444">
    <property type="entry name" value="mazG"/>
    <property type="match status" value="1"/>
</dbReference>
<dbReference type="GO" id="GO:0046052">
    <property type="term" value="P:UTP catabolic process"/>
    <property type="evidence" value="ECO:0007669"/>
    <property type="project" value="TreeGrafter"/>
</dbReference>
<dbReference type="EMBL" id="CP061538">
    <property type="protein sequence ID" value="QNV39508.1"/>
    <property type="molecule type" value="Genomic_DNA"/>
</dbReference>
<gene>
    <name evidence="2" type="ORF">IDM48_09015</name>
</gene>
<dbReference type="PANTHER" id="PTHR30522">
    <property type="entry name" value="NUCLEOSIDE TRIPHOSPHATE PYROPHOSPHOHYDROLASE"/>
    <property type="match status" value="1"/>
</dbReference>
<proteinExistence type="predicted"/>
<dbReference type="PANTHER" id="PTHR30522:SF0">
    <property type="entry name" value="NUCLEOSIDE TRIPHOSPHATE PYROPHOSPHOHYDROLASE"/>
    <property type="match status" value="1"/>
</dbReference>
<dbReference type="GO" id="GO:0046076">
    <property type="term" value="P:dTTP catabolic process"/>
    <property type="evidence" value="ECO:0007669"/>
    <property type="project" value="TreeGrafter"/>
</dbReference>
<dbReference type="GO" id="GO:0046081">
    <property type="term" value="P:dUTP catabolic process"/>
    <property type="evidence" value="ECO:0007669"/>
    <property type="project" value="TreeGrafter"/>
</dbReference>
<dbReference type="GO" id="GO:0006203">
    <property type="term" value="P:dGTP catabolic process"/>
    <property type="evidence" value="ECO:0007669"/>
    <property type="project" value="TreeGrafter"/>
</dbReference>
<protein>
    <submittedName>
        <fullName evidence="2">MazG family protein</fullName>
    </submittedName>
</protein>
<dbReference type="InterPro" id="IPR048015">
    <property type="entry name" value="NTP-PPase_MazG-like_N"/>
</dbReference>
<dbReference type="KEGG" id="rama:IDM48_09015"/>
<dbReference type="Gene3D" id="1.10.287.1080">
    <property type="entry name" value="MazG-like"/>
    <property type="match status" value="2"/>
</dbReference>
<evidence type="ECO:0000259" key="1">
    <source>
        <dbReference type="Pfam" id="PF03819"/>
    </source>
</evidence>
<dbReference type="GO" id="GO:0046061">
    <property type="term" value="P:dATP catabolic process"/>
    <property type="evidence" value="ECO:0007669"/>
    <property type="project" value="TreeGrafter"/>
</dbReference>
<accession>A0A7H2BIL2</accession>
<feature type="domain" description="NTP pyrophosphohydrolase MazG-like" evidence="1">
    <location>
        <begin position="37"/>
        <end position="116"/>
    </location>
</feature>
<dbReference type="RefSeq" id="WP_190617028.1">
    <property type="nucleotide sequence ID" value="NZ_CP061538.1"/>
</dbReference>
<evidence type="ECO:0000313" key="2">
    <source>
        <dbReference type="EMBL" id="QNV39508.1"/>
    </source>
</evidence>
<dbReference type="GO" id="GO:0006950">
    <property type="term" value="P:response to stress"/>
    <property type="evidence" value="ECO:0007669"/>
    <property type="project" value="UniProtKB-ARBA"/>
</dbReference>
<keyword evidence="3" id="KW-1185">Reference proteome</keyword>
<dbReference type="SUPFAM" id="SSF101386">
    <property type="entry name" value="all-alpha NTP pyrophosphatases"/>
    <property type="match status" value="1"/>
</dbReference>
<reference evidence="2 3" key="1">
    <citation type="submission" date="2020-09" db="EMBL/GenBank/DDBJ databases">
        <title>Investigation of environmental microbe.</title>
        <authorList>
            <person name="Ou Y."/>
            <person name="Kang Q."/>
        </authorList>
    </citation>
    <scope>NUCLEOTIDE SEQUENCE [LARGE SCALE GENOMIC DNA]</scope>
    <source>
        <strain evidence="2 3">KJZ-9</strain>
    </source>
</reference>